<gene>
    <name evidence="1" type="ORF">PanWU01x14_233710</name>
</gene>
<protein>
    <submittedName>
        <fullName evidence="1">Uncharacterized protein</fullName>
    </submittedName>
</protein>
<comment type="caution">
    <text evidence="1">The sequence shown here is derived from an EMBL/GenBank/DDBJ whole genome shotgun (WGS) entry which is preliminary data.</text>
</comment>
<dbReference type="Proteomes" id="UP000237105">
    <property type="component" value="Unassembled WGS sequence"/>
</dbReference>
<sequence>QLWLCLTTASLNPHSQNESQIFLSHHATRRCSLDDSEEALTLHAPNPRQPSVIEIEHALSARRFHDVDPSSLEEEEEEDTKFGISMLNFLGNGKFKRPLQKKIHKSSEWVTNRMDRVRLSCTFFLSFLKCIHHFF</sequence>
<keyword evidence="2" id="KW-1185">Reference proteome</keyword>
<feature type="non-terminal residue" evidence="1">
    <location>
        <position position="1"/>
    </location>
</feature>
<name>A0A2P5BJK0_PARAD</name>
<dbReference type="AlphaFoldDB" id="A0A2P5BJK0"/>
<dbReference type="EMBL" id="JXTB01000269">
    <property type="protein sequence ID" value="PON48970.1"/>
    <property type="molecule type" value="Genomic_DNA"/>
</dbReference>
<reference evidence="2" key="1">
    <citation type="submission" date="2016-06" db="EMBL/GenBank/DDBJ databases">
        <title>Parallel loss of symbiosis genes in relatives of nitrogen-fixing non-legume Parasponia.</title>
        <authorList>
            <person name="Van Velzen R."/>
            <person name="Holmer R."/>
            <person name="Bu F."/>
            <person name="Rutten L."/>
            <person name="Van Zeijl A."/>
            <person name="Liu W."/>
            <person name="Santuari L."/>
            <person name="Cao Q."/>
            <person name="Sharma T."/>
            <person name="Shen D."/>
            <person name="Roswanjaya Y."/>
            <person name="Wardhani T."/>
            <person name="Kalhor M.S."/>
            <person name="Jansen J."/>
            <person name="Van den Hoogen J."/>
            <person name="Gungor B."/>
            <person name="Hartog M."/>
            <person name="Hontelez J."/>
            <person name="Verver J."/>
            <person name="Yang W.-C."/>
            <person name="Schijlen E."/>
            <person name="Repin R."/>
            <person name="Schilthuizen M."/>
            <person name="Schranz E."/>
            <person name="Heidstra R."/>
            <person name="Miyata K."/>
            <person name="Fedorova E."/>
            <person name="Kohlen W."/>
            <person name="Bisseling T."/>
            <person name="Smit S."/>
            <person name="Geurts R."/>
        </authorList>
    </citation>
    <scope>NUCLEOTIDE SEQUENCE [LARGE SCALE GENOMIC DNA]</scope>
    <source>
        <strain evidence="2">cv. WU1-14</strain>
    </source>
</reference>
<accession>A0A2P5BJK0</accession>
<evidence type="ECO:0000313" key="1">
    <source>
        <dbReference type="EMBL" id="PON48970.1"/>
    </source>
</evidence>
<dbReference type="OrthoDB" id="786513at2759"/>
<organism evidence="1 2">
    <name type="scientific">Parasponia andersonii</name>
    <name type="common">Sponia andersonii</name>
    <dbReference type="NCBI Taxonomy" id="3476"/>
    <lineage>
        <taxon>Eukaryota</taxon>
        <taxon>Viridiplantae</taxon>
        <taxon>Streptophyta</taxon>
        <taxon>Embryophyta</taxon>
        <taxon>Tracheophyta</taxon>
        <taxon>Spermatophyta</taxon>
        <taxon>Magnoliopsida</taxon>
        <taxon>eudicotyledons</taxon>
        <taxon>Gunneridae</taxon>
        <taxon>Pentapetalae</taxon>
        <taxon>rosids</taxon>
        <taxon>fabids</taxon>
        <taxon>Rosales</taxon>
        <taxon>Cannabaceae</taxon>
        <taxon>Parasponia</taxon>
    </lineage>
</organism>
<evidence type="ECO:0000313" key="2">
    <source>
        <dbReference type="Proteomes" id="UP000237105"/>
    </source>
</evidence>
<proteinExistence type="predicted"/>